<evidence type="ECO:0000313" key="1">
    <source>
        <dbReference type="EMBL" id="NML17226.1"/>
    </source>
</evidence>
<gene>
    <name evidence="1" type="ORF">HHL10_19820</name>
</gene>
<dbReference type="SUPFAM" id="SSF140804">
    <property type="entry name" value="YidB-like"/>
    <property type="match status" value="1"/>
</dbReference>
<keyword evidence="2" id="KW-1185">Reference proteome</keyword>
<dbReference type="EMBL" id="JABBFW010000016">
    <property type="protein sequence ID" value="NML17226.1"/>
    <property type="molecule type" value="Genomic_DNA"/>
</dbReference>
<protein>
    <submittedName>
        <fullName evidence="1">DUF937 domain-containing protein</fullName>
    </submittedName>
</protein>
<dbReference type="AlphaFoldDB" id="A0A848FDX2"/>
<dbReference type="InterPro" id="IPR045372">
    <property type="entry name" value="YidB"/>
</dbReference>
<dbReference type="Pfam" id="PF20159">
    <property type="entry name" value="YidB"/>
    <property type="match status" value="1"/>
</dbReference>
<accession>A0A848FDX2</accession>
<dbReference type="RefSeq" id="WP_169162133.1">
    <property type="nucleotide sequence ID" value="NZ_JABBFW010000016.1"/>
</dbReference>
<dbReference type="Proteomes" id="UP000574067">
    <property type="component" value="Unassembled WGS sequence"/>
</dbReference>
<evidence type="ECO:0000313" key="2">
    <source>
        <dbReference type="Proteomes" id="UP000574067"/>
    </source>
</evidence>
<reference evidence="1 2" key="1">
    <citation type="submission" date="2020-04" db="EMBL/GenBank/DDBJ databases">
        <title>Azohydromonas sp. isolated from soil.</title>
        <authorList>
            <person name="Dahal R.H."/>
        </authorList>
    </citation>
    <scope>NUCLEOTIDE SEQUENCE [LARGE SCALE GENOMIC DNA]</scope>
    <source>
        <strain evidence="1 2">G-1-1-14</strain>
    </source>
</reference>
<organism evidence="1 2">
    <name type="scientific">Azohydromonas caseinilytica</name>
    <dbReference type="NCBI Taxonomy" id="2728836"/>
    <lineage>
        <taxon>Bacteria</taxon>
        <taxon>Pseudomonadati</taxon>
        <taxon>Pseudomonadota</taxon>
        <taxon>Betaproteobacteria</taxon>
        <taxon>Burkholderiales</taxon>
        <taxon>Sphaerotilaceae</taxon>
        <taxon>Azohydromonas</taxon>
    </lineage>
</organism>
<proteinExistence type="predicted"/>
<name>A0A848FDX2_9BURK</name>
<dbReference type="Gene3D" id="1.10.10.690">
    <property type="entry name" value="YidB-like"/>
    <property type="match status" value="1"/>
</dbReference>
<comment type="caution">
    <text evidence="1">The sequence shown here is derived from an EMBL/GenBank/DDBJ whole genome shotgun (WGS) entry which is preliminary data.</text>
</comment>
<dbReference type="InterPro" id="IPR027405">
    <property type="entry name" value="YidB-like"/>
</dbReference>
<sequence length="168" mass="17083">MGLLDQLLGGGVGDAAKDPQVAAVPEAVLRRLLPVVLGLLADRRGPGAAAVVPPGAVQAPVAAPALGDLGGLAGLLARFSRHGHGPLASSWVRRGANEALAPEIVAEVLGAQELAAIAAHAGVGEEEARHGLAVLLPAVVDHFTPTGELPARAELLTRLTDYEKRLPR</sequence>